<dbReference type="AlphaFoldDB" id="A0A3M6QU07"/>
<dbReference type="CDD" id="cd00090">
    <property type="entry name" value="HTH_ARSR"/>
    <property type="match status" value="1"/>
</dbReference>
<feature type="domain" description="HTH marR-type" evidence="4">
    <location>
        <begin position="10"/>
        <end position="142"/>
    </location>
</feature>
<keyword evidence="1" id="KW-0805">Transcription regulation</keyword>
<dbReference type="SMART" id="SM00347">
    <property type="entry name" value="HTH_MARR"/>
    <property type="match status" value="1"/>
</dbReference>
<reference evidence="5 6" key="1">
    <citation type="submission" date="2018-10" db="EMBL/GenBank/DDBJ databases">
        <title>Draft genome of Cortibacter populi DSM10536.</title>
        <authorList>
            <person name="Bernier A.-M."/>
            <person name="Bernard K."/>
        </authorList>
    </citation>
    <scope>NUCLEOTIDE SEQUENCE [LARGE SCALE GENOMIC DNA]</scope>
    <source>
        <strain evidence="5 6">DSM 105136</strain>
    </source>
</reference>
<dbReference type="GO" id="GO:0003700">
    <property type="term" value="F:DNA-binding transcription factor activity"/>
    <property type="evidence" value="ECO:0007669"/>
    <property type="project" value="InterPro"/>
</dbReference>
<sequence>MMVSNYPGHGLFIPYLINRTATAINGQITTFLAQHGLTLTHWRVLAFLSKQDGLNIGELGRNTMTEQSTLSRSLQLLEKKGYVTRKSCRKDTRATSVYLTAEGSKAFGEILSYVLELEERYLQGVSEQEQATLRAALQKIIANSGQEG</sequence>
<dbReference type="PANTHER" id="PTHR42756">
    <property type="entry name" value="TRANSCRIPTIONAL REGULATOR, MARR"/>
    <property type="match status" value="1"/>
</dbReference>
<comment type="caution">
    <text evidence="5">The sequence shown here is derived from an EMBL/GenBank/DDBJ whole genome shotgun (WGS) entry which is preliminary data.</text>
</comment>
<dbReference type="OrthoDB" id="8795430at2"/>
<dbReference type="Pfam" id="PF12802">
    <property type="entry name" value="MarR_2"/>
    <property type="match status" value="1"/>
</dbReference>
<dbReference type="RefSeq" id="WP_122227931.1">
    <property type="nucleotide sequence ID" value="NZ_RDQO01000002.1"/>
</dbReference>
<dbReference type="PRINTS" id="PR00598">
    <property type="entry name" value="HTHMARR"/>
</dbReference>
<evidence type="ECO:0000256" key="1">
    <source>
        <dbReference type="ARBA" id="ARBA00023015"/>
    </source>
</evidence>
<dbReference type="InterPro" id="IPR036388">
    <property type="entry name" value="WH-like_DNA-bd_sf"/>
</dbReference>
<keyword evidence="6" id="KW-1185">Reference proteome</keyword>
<gene>
    <name evidence="5" type="ORF">D8I35_08270</name>
</gene>
<protein>
    <submittedName>
        <fullName evidence="5">MarR family transcriptional regulator</fullName>
    </submittedName>
</protein>
<evidence type="ECO:0000313" key="5">
    <source>
        <dbReference type="EMBL" id="RMX06510.1"/>
    </source>
</evidence>
<evidence type="ECO:0000259" key="4">
    <source>
        <dbReference type="PROSITE" id="PS50995"/>
    </source>
</evidence>
<organism evidence="5 6">
    <name type="scientific">Corticibacter populi</name>
    <dbReference type="NCBI Taxonomy" id="1550736"/>
    <lineage>
        <taxon>Bacteria</taxon>
        <taxon>Pseudomonadati</taxon>
        <taxon>Pseudomonadota</taxon>
        <taxon>Betaproteobacteria</taxon>
        <taxon>Burkholderiales</taxon>
        <taxon>Comamonadaceae</taxon>
        <taxon>Corticibacter</taxon>
    </lineage>
</organism>
<keyword evidence="2" id="KW-0238">DNA-binding</keyword>
<dbReference type="InterPro" id="IPR011991">
    <property type="entry name" value="ArsR-like_HTH"/>
</dbReference>
<proteinExistence type="predicted"/>
<dbReference type="InterPro" id="IPR036390">
    <property type="entry name" value="WH_DNA-bd_sf"/>
</dbReference>
<dbReference type="SUPFAM" id="SSF46785">
    <property type="entry name" value="Winged helix' DNA-binding domain"/>
    <property type="match status" value="1"/>
</dbReference>
<keyword evidence="3" id="KW-0804">Transcription</keyword>
<dbReference type="PROSITE" id="PS50995">
    <property type="entry name" value="HTH_MARR_2"/>
    <property type="match status" value="1"/>
</dbReference>
<evidence type="ECO:0000256" key="3">
    <source>
        <dbReference type="ARBA" id="ARBA00023163"/>
    </source>
</evidence>
<dbReference type="EMBL" id="RDQO01000002">
    <property type="protein sequence ID" value="RMX06510.1"/>
    <property type="molecule type" value="Genomic_DNA"/>
</dbReference>
<evidence type="ECO:0000313" key="6">
    <source>
        <dbReference type="Proteomes" id="UP000278006"/>
    </source>
</evidence>
<name>A0A3M6QU07_9BURK</name>
<accession>A0A3M6QU07</accession>
<evidence type="ECO:0000256" key="2">
    <source>
        <dbReference type="ARBA" id="ARBA00023125"/>
    </source>
</evidence>
<dbReference type="GO" id="GO:0003677">
    <property type="term" value="F:DNA binding"/>
    <property type="evidence" value="ECO:0007669"/>
    <property type="project" value="UniProtKB-KW"/>
</dbReference>
<dbReference type="InterPro" id="IPR000835">
    <property type="entry name" value="HTH_MarR-typ"/>
</dbReference>
<dbReference type="PANTHER" id="PTHR42756:SF1">
    <property type="entry name" value="TRANSCRIPTIONAL REPRESSOR OF EMRAB OPERON"/>
    <property type="match status" value="1"/>
</dbReference>
<dbReference type="Proteomes" id="UP000278006">
    <property type="component" value="Unassembled WGS sequence"/>
</dbReference>
<dbReference type="Gene3D" id="1.10.10.10">
    <property type="entry name" value="Winged helix-like DNA-binding domain superfamily/Winged helix DNA-binding domain"/>
    <property type="match status" value="1"/>
</dbReference>